<evidence type="ECO:0000313" key="1">
    <source>
        <dbReference type="EMBL" id="KAJ8271950.1"/>
    </source>
</evidence>
<dbReference type="EMBL" id="JAFJMO010000007">
    <property type="protein sequence ID" value="KAJ8271950.1"/>
    <property type="molecule type" value="Genomic_DNA"/>
</dbReference>
<proteinExistence type="predicted"/>
<name>A0A9Q1HZU8_CONCO</name>
<sequence length="104" mass="11234">MLEKAGCYQFCLIGGKLTVDDTTLITPHPAISFVPGERSGKCDDRRTKTIRALAFRVLKGVRVQSPVTEVRRHFVGFNEDRAGVKSVCLIAAACRGADGLEAGL</sequence>
<dbReference type="AlphaFoldDB" id="A0A9Q1HZU8"/>
<keyword evidence="2" id="KW-1185">Reference proteome</keyword>
<accession>A0A9Q1HZU8</accession>
<gene>
    <name evidence="1" type="ORF">COCON_G00108090</name>
</gene>
<reference evidence="1" key="1">
    <citation type="journal article" date="2023" name="Science">
        <title>Genome structures resolve the early diversification of teleost fishes.</title>
        <authorList>
            <person name="Parey E."/>
            <person name="Louis A."/>
            <person name="Montfort J."/>
            <person name="Bouchez O."/>
            <person name="Roques C."/>
            <person name="Iampietro C."/>
            <person name="Lluch J."/>
            <person name="Castinel A."/>
            <person name="Donnadieu C."/>
            <person name="Desvignes T."/>
            <person name="Floi Bucao C."/>
            <person name="Jouanno E."/>
            <person name="Wen M."/>
            <person name="Mejri S."/>
            <person name="Dirks R."/>
            <person name="Jansen H."/>
            <person name="Henkel C."/>
            <person name="Chen W.J."/>
            <person name="Zahm M."/>
            <person name="Cabau C."/>
            <person name="Klopp C."/>
            <person name="Thompson A.W."/>
            <person name="Robinson-Rechavi M."/>
            <person name="Braasch I."/>
            <person name="Lecointre G."/>
            <person name="Bobe J."/>
            <person name="Postlethwait J.H."/>
            <person name="Berthelot C."/>
            <person name="Roest Crollius H."/>
            <person name="Guiguen Y."/>
        </authorList>
    </citation>
    <scope>NUCLEOTIDE SEQUENCE</scope>
    <source>
        <strain evidence="1">Concon-B</strain>
    </source>
</reference>
<comment type="caution">
    <text evidence="1">The sequence shown here is derived from an EMBL/GenBank/DDBJ whole genome shotgun (WGS) entry which is preliminary data.</text>
</comment>
<dbReference type="Proteomes" id="UP001152803">
    <property type="component" value="Unassembled WGS sequence"/>
</dbReference>
<organism evidence="1 2">
    <name type="scientific">Conger conger</name>
    <name type="common">Conger eel</name>
    <name type="synonym">Muraena conger</name>
    <dbReference type="NCBI Taxonomy" id="82655"/>
    <lineage>
        <taxon>Eukaryota</taxon>
        <taxon>Metazoa</taxon>
        <taxon>Chordata</taxon>
        <taxon>Craniata</taxon>
        <taxon>Vertebrata</taxon>
        <taxon>Euteleostomi</taxon>
        <taxon>Actinopterygii</taxon>
        <taxon>Neopterygii</taxon>
        <taxon>Teleostei</taxon>
        <taxon>Anguilliformes</taxon>
        <taxon>Congridae</taxon>
        <taxon>Conger</taxon>
    </lineage>
</organism>
<protein>
    <submittedName>
        <fullName evidence="1">Uncharacterized protein</fullName>
    </submittedName>
</protein>
<evidence type="ECO:0000313" key="2">
    <source>
        <dbReference type="Proteomes" id="UP001152803"/>
    </source>
</evidence>